<proteinExistence type="predicted"/>
<feature type="transmembrane region" description="Helical" evidence="1">
    <location>
        <begin position="38"/>
        <end position="56"/>
    </location>
</feature>
<evidence type="ECO:0000313" key="2">
    <source>
        <dbReference type="EMBL" id="SDQ43550.1"/>
    </source>
</evidence>
<sequence>MRHYAILRLLLAGFFLYFAWPAIPSATSQVELVFWGAWLLFLVLVVGANFATLLQITKPPVMEQERLGHRQTLNH</sequence>
<protein>
    <submittedName>
        <fullName evidence="2">Uncharacterized protein</fullName>
    </submittedName>
</protein>
<dbReference type="AlphaFoldDB" id="A0A1H1AV70"/>
<reference evidence="2 3" key="1">
    <citation type="submission" date="2016-10" db="EMBL/GenBank/DDBJ databases">
        <authorList>
            <person name="de Groot N.N."/>
        </authorList>
    </citation>
    <scope>NUCLEOTIDE SEQUENCE [LARGE SCALE GENOMIC DNA]</scope>
    <source>
        <strain evidence="2 3">CGMCC 1.10449</strain>
    </source>
</reference>
<keyword evidence="1" id="KW-0472">Membrane</keyword>
<evidence type="ECO:0000256" key="1">
    <source>
        <dbReference type="SAM" id="Phobius"/>
    </source>
</evidence>
<keyword evidence="1" id="KW-1133">Transmembrane helix</keyword>
<dbReference type="Proteomes" id="UP000199444">
    <property type="component" value="Unassembled WGS sequence"/>
</dbReference>
<accession>A0A1H1AV70</accession>
<keyword evidence="1" id="KW-0812">Transmembrane</keyword>
<dbReference type="RefSeq" id="WP_092492330.1">
    <property type="nucleotide sequence ID" value="NZ_FNKD01000002.1"/>
</dbReference>
<gene>
    <name evidence="2" type="ORF">SAMN05216231_1468</name>
</gene>
<keyword evidence="3" id="KW-1185">Reference proteome</keyword>
<organism evidence="2 3">
    <name type="scientific">Virgibacillus salinus</name>
    <dbReference type="NCBI Taxonomy" id="553311"/>
    <lineage>
        <taxon>Bacteria</taxon>
        <taxon>Bacillati</taxon>
        <taxon>Bacillota</taxon>
        <taxon>Bacilli</taxon>
        <taxon>Bacillales</taxon>
        <taxon>Bacillaceae</taxon>
        <taxon>Virgibacillus</taxon>
    </lineage>
</organism>
<evidence type="ECO:0000313" key="3">
    <source>
        <dbReference type="Proteomes" id="UP000199444"/>
    </source>
</evidence>
<name>A0A1H1AV70_9BACI</name>
<dbReference type="EMBL" id="FNKD01000002">
    <property type="protein sequence ID" value="SDQ43550.1"/>
    <property type="molecule type" value="Genomic_DNA"/>
</dbReference>
<dbReference type="STRING" id="553311.SAMN05216231_1468"/>